<sequence>MTYPTPELVASGVPYTVRTVNDRSPSSMSDFDGLVAVFVEGVTGAHVIHGISAHADGVVRLFEKSEDGVGKDIRTWDIHPGTTAGFTATTR</sequence>
<evidence type="ECO:0000313" key="2">
    <source>
        <dbReference type="Proteomes" id="UP000288246"/>
    </source>
</evidence>
<dbReference type="EMBL" id="BHYL01000461">
    <property type="protein sequence ID" value="GCD22113.1"/>
    <property type="molecule type" value="Genomic_DNA"/>
</dbReference>
<gene>
    <name evidence="1" type="ORF">CTKZ_36750</name>
</gene>
<accession>A0A401V5B8</accession>
<reference evidence="1 2" key="1">
    <citation type="submission" date="2018-11" db="EMBL/GenBank/DDBJ databases">
        <title>Draft genome sequence of Cellulomonas takizawaensis strain TKZ-21.</title>
        <authorList>
            <person name="Yamamura H."/>
            <person name="Hayashi T."/>
            <person name="Hamada M."/>
            <person name="Serisawa Y."/>
            <person name="Matsuyama K."/>
            <person name="Nakagawa Y."/>
            <person name="Otoguro M."/>
            <person name="Yanagida F."/>
            <person name="Hayakawa M."/>
        </authorList>
    </citation>
    <scope>NUCLEOTIDE SEQUENCE [LARGE SCALE GENOMIC DNA]</scope>
    <source>
        <strain evidence="1 2">TKZ-21</strain>
    </source>
</reference>
<dbReference type="Proteomes" id="UP000288246">
    <property type="component" value="Unassembled WGS sequence"/>
</dbReference>
<evidence type="ECO:0000313" key="1">
    <source>
        <dbReference type="EMBL" id="GCD22113.1"/>
    </source>
</evidence>
<dbReference type="AlphaFoldDB" id="A0A401V5B8"/>
<keyword evidence="2" id="KW-1185">Reference proteome</keyword>
<protein>
    <submittedName>
        <fullName evidence="1">Uncharacterized protein</fullName>
    </submittedName>
</protein>
<dbReference type="RefSeq" id="WP_160142949.1">
    <property type="nucleotide sequence ID" value="NZ_BHYL01000461.1"/>
</dbReference>
<dbReference type="OrthoDB" id="4829329at2"/>
<comment type="caution">
    <text evidence="1">The sequence shown here is derived from an EMBL/GenBank/DDBJ whole genome shotgun (WGS) entry which is preliminary data.</text>
</comment>
<name>A0A401V5B8_9CELL</name>
<proteinExistence type="predicted"/>
<organism evidence="1 2">
    <name type="scientific">Cellulomonas algicola</name>
    <dbReference type="NCBI Taxonomy" id="2071633"/>
    <lineage>
        <taxon>Bacteria</taxon>
        <taxon>Bacillati</taxon>
        <taxon>Actinomycetota</taxon>
        <taxon>Actinomycetes</taxon>
        <taxon>Micrococcales</taxon>
        <taxon>Cellulomonadaceae</taxon>
        <taxon>Cellulomonas</taxon>
    </lineage>
</organism>